<dbReference type="AlphaFoldDB" id="A0AAE5A850"/>
<name>A0AAE5A850_9NOCA</name>
<evidence type="ECO:0000313" key="3">
    <source>
        <dbReference type="Proteomes" id="UP001185863"/>
    </source>
</evidence>
<protein>
    <submittedName>
        <fullName evidence="2">Uncharacterized protein</fullName>
    </submittedName>
</protein>
<keyword evidence="1" id="KW-1133">Transmembrane helix</keyword>
<reference evidence="2" key="1">
    <citation type="submission" date="2023-10" db="EMBL/GenBank/DDBJ databases">
        <title>Development of a sustainable strategy for remediation of hydrocarbon-contaminated territories based on the waste exchange concept.</title>
        <authorList>
            <person name="Krivoruchko A."/>
        </authorList>
    </citation>
    <scope>NUCLEOTIDE SEQUENCE</scope>
    <source>
        <strain evidence="2">IEGM 68</strain>
    </source>
</reference>
<feature type="transmembrane region" description="Helical" evidence="1">
    <location>
        <begin position="56"/>
        <end position="79"/>
    </location>
</feature>
<feature type="transmembrane region" description="Helical" evidence="1">
    <location>
        <begin position="6"/>
        <end position="26"/>
    </location>
</feature>
<sequence length="93" mass="9101">MPSLGALLFWIIGCAVVAPLFAGLVPRKLVPEVVLLLGATGAVHAQTAVASEPGVLVAFVALIAGTGLPVIVAVTGVAVESGDMTAANASVLV</sequence>
<comment type="caution">
    <text evidence="2">The sequence shown here is derived from an EMBL/GenBank/DDBJ whole genome shotgun (WGS) entry which is preliminary data.</text>
</comment>
<proteinExistence type="predicted"/>
<accession>A0AAE5A850</accession>
<gene>
    <name evidence="2" type="ORF">R4315_24140</name>
</gene>
<feature type="transmembrane region" description="Helical" evidence="1">
    <location>
        <begin position="33"/>
        <end position="50"/>
    </location>
</feature>
<feature type="non-terminal residue" evidence="2">
    <location>
        <position position="93"/>
    </location>
</feature>
<organism evidence="2 3">
    <name type="scientific">Rhodococcus oxybenzonivorans</name>
    <dbReference type="NCBI Taxonomy" id="1990687"/>
    <lineage>
        <taxon>Bacteria</taxon>
        <taxon>Bacillati</taxon>
        <taxon>Actinomycetota</taxon>
        <taxon>Actinomycetes</taxon>
        <taxon>Mycobacteriales</taxon>
        <taxon>Nocardiaceae</taxon>
        <taxon>Rhodococcus</taxon>
    </lineage>
</organism>
<evidence type="ECO:0000256" key="1">
    <source>
        <dbReference type="SAM" id="Phobius"/>
    </source>
</evidence>
<dbReference type="EMBL" id="JAWLUP010000096">
    <property type="protein sequence ID" value="MDV7267620.1"/>
    <property type="molecule type" value="Genomic_DNA"/>
</dbReference>
<keyword evidence="1" id="KW-0812">Transmembrane</keyword>
<evidence type="ECO:0000313" key="2">
    <source>
        <dbReference type="EMBL" id="MDV7267620.1"/>
    </source>
</evidence>
<keyword evidence="1" id="KW-0472">Membrane</keyword>
<dbReference type="Proteomes" id="UP001185863">
    <property type="component" value="Unassembled WGS sequence"/>
</dbReference>